<protein>
    <recommendedName>
        <fullName evidence="1">NAD(P)-binding domain-containing protein</fullName>
    </recommendedName>
</protein>
<name>A0A0H2X4Q3_XANC8</name>
<gene>
    <name evidence="2" type="ordered locus">XC_0428</name>
</gene>
<dbReference type="PANTHER" id="PTHR14097">
    <property type="entry name" value="OXIDOREDUCTASE HTATIP2"/>
    <property type="match status" value="1"/>
</dbReference>
<reference evidence="2 3" key="1">
    <citation type="journal article" date="2005" name="Genome Res.">
        <title>Comparative and functional genomic analyses of the pathogenicity of phytopathogen Xanthomonas campestris pv. campestris.</title>
        <authorList>
            <person name="Qian W."/>
            <person name="Jia Y."/>
            <person name="Ren S.X."/>
            <person name="He Y.Q."/>
            <person name="Feng J.X."/>
            <person name="Lu L.F."/>
            <person name="Sun Q."/>
            <person name="Ying G."/>
            <person name="Tang D.J."/>
            <person name="Tang H."/>
            <person name="Wu W."/>
            <person name="Hao P."/>
            <person name="Wang L."/>
            <person name="Jiang B.L."/>
            <person name="Zeng S."/>
            <person name="Gu W.Y."/>
            <person name="Lu G."/>
            <person name="Rong L."/>
            <person name="Tian Y."/>
            <person name="Yao Z."/>
            <person name="Fu G."/>
            <person name="Chen B."/>
            <person name="Fang R."/>
            <person name="Qiang B."/>
            <person name="Chen Z."/>
            <person name="Zhao G.P."/>
            <person name="Tang J.L."/>
            <person name="He C."/>
        </authorList>
    </citation>
    <scope>NUCLEOTIDE SEQUENCE [LARGE SCALE GENOMIC DNA]</scope>
    <source>
        <strain evidence="2 3">8004</strain>
    </source>
</reference>
<sequence length="226" mass="23882">MPGSCQRAPADGGGALMDVLLAGATGLVGKHVLQQLLADARCTGVVAITRRPLTQIHPKLRNQVIDFERLDSWTAPHMEAAICALGSTMKQAGSREAFYRIDHDYPMAIARAACAQGTSVFVLNSAAGANADSRIFYNRVKGELERDLRAVGFPSLTFVRPGLIGGEREERRTGEHLGSLVLGALGPLLPRRLRINPADRIAAAMVSAALAPARGEHSVGAADLAG</sequence>
<dbReference type="Proteomes" id="UP000000420">
    <property type="component" value="Chromosome"/>
</dbReference>
<evidence type="ECO:0000313" key="2">
    <source>
        <dbReference type="EMBL" id="AAY47512.1"/>
    </source>
</evidence>
<evidence type="ECO:0000259" key="1">
    <source>
        <dbReference type="Pfam" id="PF13460"/>
    </source>
</evidence>
<evidence type="ECO:0000313" key="3">
    <source>
        <dbReference type="Proteomes" id="UP000000420"/>
    </source>
</evidence>
<dbReference type="EMBL" id="CP000050">
    <property type="protein sequence ID" value="AAY47512.1"/>
    <property type="molecule type" value="Genomic_DNA"/>
</dbReference>
<feature type="domain" description="NAD(P)-binding" evidence="1">
    <location>
        <begin position="23"/>
        <end position="165"/>
    </location>
</feature>
<dbReference type="InterPro" id="IPR016040">
    <property type="entry name" value="NAD(P)-bd_dom"/>
</dbReference>
<dbReference type="Pfam" id="PF13460">
    <property type="entry name" value="NAD_binding_10"/>
    <property type="match status" value="1"/>
</dbReference>
<dbReference type="SUPFAM" id="SSF51735">
    <property type="entry name" value="NAD(P)-binding Rossmann-fold domains"/>
    <property type="match status" value="1"/>
</dbReference>
<dbReference type="PANTHER" id="PTHR14097:SF7">
    <property type="entry name" value="OXIDOREDUCTASE HTATIP2"/>
    <property type="match status" value="1"/>
</dbReference>
<proteinExistence type="predicted"/>
<dbReference type="InterPro" id="IPR036291">
    <property type="entry name" value="NAD(P)-bd_dom_sf"/>
</dbReference>
<accession>A0A0H2X4Q3</accession>
<dbReference type="HOGENOM" id="CLU_071330_2_0_6"/>
<organism evidence="2 3">
    <name type="scientific">Xanthomonas campestris pv. campestris (strain 8004)</name>
    <dbReference type="NCBI Taxonomy" id="314565"/>
    <lineage>
        <taxon>Bacteria</taxon>
        <taxon>Pseudomonadati</taxon>
        <taxon>Pseudomonadota</taxon>
        <taxon>Gammaproteobacteria</taxon>
        <taxon>Lysobacterales</taxon>
        <taxon>Lysobacteraceae</taxon>
        <taxon>Xanthomonas</taxon>
    </lineage>
</organism>
<dbReference type="KEGG" id="xcb:XC_0428"/>
<dbReference type="Gene3D" id="3.40.50.720">
    <property type="entry name" value="NAD(P)-binding Rossmann-like Domain"/>
    <property type="match status" value="1"/>
</dbReference>
<dbReference type="AlphaFoldDB" id="A0A0H2X4Q3"/>